<dbReference type="AlphaFoldDB" id="A0A8J2PCZ8"/>
<evidence type="ECO:0000313" key="2">
    <source>
        <dbReference type="EMBL" id="CAG7818757.1"/>
    </source>
</evidence>
<proteinExistence type="predicted"/>
<dbReference type="EMBL" id="CAJVCH010429551">
    <property type="protein sequence ID" value="CAG7818757.1"/>
    <property type="molecule type" value="Genomic_DNA"/>
</dbReference>
<feature type="region of interest" description="Disordered" evidence="1">
    <location>
        <begin position="129"/>
        <end position="178"/>
    </location>
</feature>
<gene>
    <name evidence="2" type="ORF">AFUS01_LOCUS29240</name>
</gene>
<comment type="caution">
    <text evidence="2">The sequence shown here is derived from an EMBL/GenBank/DDBJ whole genome shotgun (WGS) entry which is preliminary data.</text>
</comment>
<sequence length="178" mass="20533">MCYQFHQFLTLRQCACDKMCFFCCYFCCPDDHDVFESEQRAYRQSKCNPPRNADKKVITFVEQVRTKGVTAYERCAQQYQRRCHPKTPLLRDQFGKPVCASKKYLTCSRRSLSLSDVSERSEESVSESLGSSLEFNADNNHPSTYSHSDSFTCSINGDDMNNQKRPNSTDARKSIPIQ</sequence>
<feature type="compositionally biased region" description="Polar residues" evidence="1">
    <location>
        <begin position="137"/>
        <end position="169"/>
    </location>
</feature>
<protein>
    <submittedName>
        <fullName evidence="2">Uncharacterized protein</fullName>
    </submittedName>
</protein>
<dbReference type="Proteomes" id="UP000708208">
    <property type="component" value="Unassembled WGS sequence"/>
</dbReference>
<reference evidence="2" key="1">
    <citation type="submission" date="2021-06" db="EMBL/GenBank/DDBJ databases">
        <authorList>
            <person name="Hodson N. C."/>
            <person name="Mongue J. A."/>
            <person name="Jaron S. K."/>
        </authorList>
    </citation>
    <scope>NUCLEOTIDE SEQUENCE</scope>
</reference>
<keyword evidence="3" id="KW-1185">Reference proteome</keyword>
<evidence type="ECO:0000256" key="1">
    <source>
        <dbReference type="SAM" id="MobiDB-lite"/>
    </source>
</evidence>
<organism evidence="2 3">
    <name type="scientific">Allacma fusca</name>
    <dbReference type="NCBI Taxonomy" id="39272"/>
    <lineage>
        <taxon>Eukaryota</taxon>
        <taxon>Metazoa</taxon>
        <taxon>Ecdysozoa</taxon>
        <taxon>Arthropoda</taxon>
        <taxon>Hexapoda</taxon>
        <taxon>Collembola</taxon>
        <taxon>Symphypleona</taxon>
        <taxon>Sminthuridae</taxon>
        <taxon>Allacma</taxon>
    </lineage>
</organism>
<accession>A0A8J2PCZ8</accession>
<name>A0A8J2PCZ8_9HEXA</name>
<evidence type="ECO:0000313" key="3">
    <source>
        <dbReference type="Proteomes" id="UP000708208"/>
    </source>
</evidence>